<comment type="pathway">
    <text evidence="4">Cofactor biosynthesis; tetrahydrofolate biosynthesis; 2-amino-4-hydroxy-6-hydroxymethyl-7,8-dihydropteridine diphosphate from 7,8-dihydroneopterin triphosphate: step 4/4.</text>
</comment>
<dbReference type="PROSITE" id="PS00794">
    <property type="entry name" value="HPPK"/>
    <property type="match status" value="1"/>
</dbReference>
<dbReference type="InterPro" id="IPR000550">
    <property type="entry name" value="Hppk"/>
</dbReference>
<keyword evidence="8" id="KW-0547">Nucleotide-binding</keyword>
<dbReference type="NCBIfam" id="TIGR01498">
    <property type="entry name" value="folK"/>
    <property type="match status" value="1"/>
</dbReference>
<dbReference type="Gene3D" id="3.20.20.20">
    <property type="entry name" value="Dihydropteroate synthase-like"/>
    <property type="match status" value="1"/>
</dbReference>
<gene>
    <name evidence="15" type="ORF">Fokcrypt_00082</name>
</gene>
<dbReference type="PANTHER" id="PTHR20941:SF1">
    <property type="entry name" value="FOLIC ACID SYNTHESIS PROTEIN FOL1"/>
    <property type="match status" value="1"/>
</dbReference>
<keyword evidence="9" id="KW-0418">Kinase</keyword>
<keyword evidence="16" id="KW-1185">Reference proteome</keyword>
<dbReference type="PROSITE" id="PS50972">
    <property type="entry name" value="PTERIN_BINDING"/>
    <property type="match status" value="1"/>
</dbReference>
<proteinExistence type="inferred from homology"/>
<dbReference type="NCBIfam" id="TIGR01496">
    <property type="entry name" value="DHPS"/>
    <property type="match status" value="1"/>
</dbReference>
<evidence type="ECO:0000313" key="15">
    <source>
        <dbReference type="EMBL" id="WPX97577.1"/>
    </source>
</evidence>
<dbReference type="InterPro" id="IPR035907">
    <property type="entry name" value="Hppk_sf"/>
</dbReference>
<evidence type="ECO:0000313" key="16">
    <source>
        <dbReference type="Proteomes" id="UP001325140"/>
    </source>
</evidence>
<comment type="cofactor">
    <cofactor evidence="2">
        <name>Mg(2+)</name>
        <dbReference type="ChEBI" id="CHEBI:18420"/>
    </cofactor>
</comment>
<evidence type="ECO:0000256" key="10">
    <source>
        <dbReference type="ARBA" id="ARBA00022840"/>
    </source>
</evidence>
<keyword evidence="11" id="KW-0460">Magnesium</keyword>
<dbReference type="InterPro" id="IPR000489">
    <property type="entry name" value="Pterin-binding_dom"/>
</dbReference>
<name>A0ABZ0UPW0_9RICK</name>
<keyword evidence="10" id="KW-0067">ATP-binding</keyword>
<evidence type="ECO:0000256" key="9">
    <source>
        <dbReference type="ARBA" id="ARBA00022777"/>
    </source>
</evidence>
<comment type="catalytic activity">
    <reaction evidence="1">
        <text>(7,8-dihydropterin-6-yl)methyl diphosphate + 4-aminobenzoate = 7,8-dihydropteroate + diphosphate</text>
        <dbReference type="Rhea" id="RHEA:19949"/>
        <dbReference type="ChEBI" id="CHEBI:17836"/>
        <dbReference type="ChEBI" id="CHEBI:17839"/>
        <dbReference type="ChEBI" id="CHEBI:33019"/>
        <dbReference type="ChEBI" id="CHEBI:72950"/>
        <dbReference type="EC" id="2.5.1.15"/>
    </reaction>
</comment>
<dbReference type="RefSeq" id="WP_323722235.1">
    <property type="nucleotide sequence ID" value="NZ_CP110343.1"/>
</dbReference>
<evidence type="ECO:0000256" key="6">
    <source>
        <dbReference type="ARBA" id="ARBA00022679"/>
    </source>
</evidence>
<evidence type="ECO:0000256" key="1">
    <source>
        <dbReference type="ARBA" id="ARBA00000012"/>
    </source>
</evidence>
<evidence type="ECO:0000256" key="8">
    <source>
        <dbReference type="ARBA" id="ARBA00022741"/>
    </source>
</evidence>
<comment type="pathway">
    <text evidence="3">Cofactor biosynthesis; tetrahydrofolate biosynthesis; 7,8-dihydrofolate from 2-amino-4-hydroxy-6-hydroxymethyl-7,8-dihydropteridine diphosphate and 4-aminobenzoate: step 1/2.</text>
</comment>
<reference evidence="15" key="1">
    <citation type="submission" date="2022-10" db="EMBL/GenBank/DDBJ databases">
        <title>Host association and intracellularity evolved multiple times independently in the Rickettsiales.</title>
        <authorList>
            <person name="Castelli M."/>
            <person name="Nardi T."/>
            <person name="Gammuto L."/>
            <person name="Bellinzona G."/>
            <person name="Sabaneyeva E."/>
            <person name="Potekhin A."/>
            <person name="Serra V."/>
            <person name="Petroni G."/>
            <person name="Sassera D."/>
        </authorList>
    </citation>
    <scope>NUCLEOTIDE SEQUENCE [LARGE SCALE GENOMIC DNA]</scope>
    <source>
        <strain evidence="15">US_Bl 11III1</strain>
    </source>
</reference>
<dbReference type="PROSITE" id="PS00792">
    <property type="entry name" value="DHPS_1"/>
    <property type="match status" value="1"/>
</dbReference>
<accession>A0ABZ0UPW0</accession>
<dbReference type="PANTHER" id="PTHR20941">
    <property type="entry name" value="FOLATE SYNTHESIS PROTEINS"/>
    <property type="match status" value="1"/>
</dbReference>
<keyword evidence="13" id="KW-0511">Multifunctional enzyme</keyword>
<evidence type="ECO:0000256" key="3">
    <source>
        <dbReference type="ARBA" id="ARBA00004763"/>
    </source>
</evidence>
<keyword evidence="7" id="KW-0479">Metal-binding</keyword>
<sequence length="444" mass="50359">MKVYVAFGSNVGCRISNIRKALDELKKLELSDVRHTHCIETSPILLPNSPIEWSAPYLNAVASFTTAIKLEQLLILLQEIEKKLGRPTQRLKWAPRIIDIDILMTDSRIMSNTPFLTLPHPEILNRPFLIHLLATLEPSLTFFSDNQYTNKTFLEIAHCTNAIQNLGEYKSFAIYPKIMGILNVTEDSFSDGGLYNTREKAVSHFISLENAGASIIDIGAESTRPGAKKLSHEEEYTQLDNILSAIGDINSKVEISIDSYHFNVIQRILEKYSNIISYINLVQWNFKPYEIHILSQYEIKFIIMHSLSVPPSPTFVLPTSTDLIQYIGEWSNYIVDCAIANGISASNLILDVGIGFGKTHYQSIELLRRLRDFKNAFVRNLPILVGHSRKSYINAISLQTPIDRDLETSIISASIAQYTDYLRVHNVTDTHRACVTHNIMNQKY</sequence>
<dbReference type="InterPro" id="IPR045031">
    <property type="entry name" value="DHP_synth-like"/>
</dbReference>
<dbReference type="SUPFAM" id="SSF51717">
    <property type="entry name" value="Dihydropteroate synthetase-like"/>
    <property type="match status" value="1"/>
</dbReference>
<evidence type="ECO:0000256" key="7">
    <source>
        <dbReference type="ARBA" id="ARBA00022723"/>
    </source>
</evidence>
<dbReference type="Gene3D" id="3.30.70.560">
    <property type="entry name" value="7,8-Dihydro-6-hydroxymethylpterin-pyrophosphokinase HPPK"/>
    <property type="match status" value="1"/>
</dbReference>
<keyword evidence="12" id="KW-0289">Folate biosynthesis</keyword>
<dbReference type="SUPFAM" id="SSF55083">
    <property type="entry name" value="6-hydroxymethyl-7,8-dihydropterin pyrophosphokinase, HPPK"/>
    <property type="match status" value="1"/>
</dbReference>
<evidence type="ECO:0000256" key="2">
    <source>
        <dbReference type="ARBA" id="ARBA00001946"/>
    </source>
</evidence>
<dbReference type="InterPro" id="IPR006390">
    <property type="entry name" value="DHP_synth_dom"/>
</dbReference>
<keyword evidence="6" id="KW-0808">Transferase</keyword>
<evidence type="ECO:0000256" key="12">
    <source>
        <dbReference type="ARBA" id="ARBA00022909"/>
    </source>
</evidence>
<protein>
    <submittedName>
        <fullName evidence="15">Dihydropteroate synthase</fullName>
    </submittedName>
</protein>
<dbReference type="CDD" id="cd00483">
    <property type="entry name" value="HPPK"/>
    <property type="match status" value="1"/>
</dbReference>
<evidence type="ECO:0000256" key="13">
    <source>
        <dbReference type="ARBA" id="ARBA00023268"/>
    </source>
</evidence>
<dbReference type="PROSITE" id="PS00793">
    <property type="entry name" value="DHPS_2"/>
    <property type="match status" value="1"/>
</dbReference>
<dbReference type="InterPro" id="IPR011005">
    <property type="entry name" value="Dihydropteroate_synth-like_sf"/>
</dbReference>
<evidence type="ECO:0000256" key="4">
    <source>
        <dbReference type="ARBA" id="ARBA00005051"/>
    </source>
</evidence>
<dbReference type="Proteomes" id="UP001325140">
    <property type="component" value="Chromosome"/>
</dbReference>
<dbReference type="Pfam" id="PF01288">
    <property type="entry name" value="HPPK"/>
    <property type="match status" value="1"/>
</dbReference>
<feature type="domain" description="Pterin-binding" evidence="14">
    <location>
        <begin position="176"/>
        <end position="441"/>
    </location>
</feature>
<organism evidence="15 16">
    <name type="scientific">Candidatus Fokinia crypta</name>
    <dbReference type="NCBI Taxonomy" id="1920990"/>
    <lineage>
        <taxon>Bacteria</taxon>
        <taxon>Pseudomonadati</taxon>
        <taxon>Pseudomonadota</taxon>
        <taxon>Alphaproteobacteria</taxon>
        <taxon>Rickettsiales</taxon>
        <taxon>Candidatus Midichloriaceae</taxon>
        <taxon>Candidatus Fokinia</taxon>
    </lineage>
</organism>
<dbReference type="Pfam" id="PF00809">
    <property type="entry name" value="Pterin_bind"/>
    <property type="match status" value="1"/>
</dbReference>
<dbReference type="EMBL" id="CP110343">
    <property type="protein sequence ID" value="WPX97577.1"/>
    <property type="molecule type" value="Genomic_DNA"/>
</dbReference>
<evidence type="ECO:0000256" key="11">
    <source>
        <dbReference type="ARBA" id="ARBA00022842"/>
    </source>
</evidence>
<evidence type="ECO:0000259" key="14">
    <source>
        <dbReference type="PROSITE" id="PS50972"/>
    </source>
</evidence>
<evidence type="ECO:0000256" key="5">
    <source>
        <dbReference type="ARBA" id="ARBA00009951"/>
    </source>
</evidence>
<comment type="similarity">
    <text evidence="5">In the C-terminal section; belongs to the DHPS family.</text>
</comment>